<reference evidence="1" key="1">
    <citation type="submission" date="2023-08" db="EMBL/GenBank/DDBJ databases">
        <authorList>
            <person name="Messyasz A."/>
            <person name="Mannisto M.K."/>
            <person name="Kerkhof L.J."/>
            <person name="Haggblom M."/>
        </authorList>
    </citation>
    <scope>NUCLEOTIDE SEQUENCE</scope>
    <source>
        <strain evidence="1">M8UP39</strain>
    </source>
</reference>
<accession>A0AAU7Z8G5</accession>
<evidence type="ECO:0000313" key="1">
    <source>
        <dbReference type="EMBL" id="XCB24770.1"/>
    </source>
</evidence>
<sequence length="41" mass="4851">MQLPWSNGMVEGQIHRLKLIKRQMYGRASFDLLRLRVLHSA</sequence>
<reference evidence="1" key="2">
    <citation type="journal article" date="2024" name="Environ. Microbiol.">
        <title>Genome analysis and description of Tunturibacter gen. nov. expands the diversity of Terriglobia in tundra soils.</title>
        <authorList>
            <person name="Messyasz A."/>
            <person name="Mannisto M.K."/>
            <person name="Kerkhof L.J."/>
            <person name="Haggblom M.M."/>
        </authorList>
    </citation>
    <scope>NUCLEOTIDE SEQUENCE</scope>
    <source>
        <strain evidence="1">M8UP39</strain>
    </source>
</reference>
<dbReference type="AlphaFoldDB" id="A0AAU7Z8G5"/>
<proteinExistence type="predicted"/>
<name>A0AAU7Z8G5_9BACT</name>
<organism evidence="1">
    <name type="scientific">Tunturiibacter gelidiferens</name>
    <dbReference type="NCBI Taxonomy" id="3069689"/>
    <lineage>
        <taxon>Bacteria</taxon>
        <taxon>Pseudomonadati</taxon>
        <taxon>Acidobacteriota</taxon>
        <taxon>Terriglobia</taxon>
        <taxon>Terriglobales</taxon>
        <taxon>Acidobacteriaceae</taxon>
        <taxon>Tunturiibacter</taxon>
    </lineage>
</organism>
<protein>
    <submittedName>
        <fullName evidence="1">Transposase</fullName>
    </submittedName>
</protein>
<dbReference type="EMBL" id="CP132938">
    <property type="protein sequence ID" value="XCB24770.1"/>
    <property type="molecule type" value="Genomic_DNA"/>
</dbReference>
<dbReference type="KEGG" id="tgi:RBB81_20830"/>
<gene>
    <name evidence="1" type="ORF">RBB81_20830</name>
</gene>